<feature type="signal peptide" evidence="1">
    <location>
        <begin position="1"/>
        <end position="24"/>
    </location>
</feature>
<reference evidence="3" key="1">
    <citation type="submission" date="2021-11" db="EMBL/GenBank/DDBJ databases">
        <title>Purpureocillium_takamizusanense_genome.</title>
        <authorList>
            <person name="Nguyen N.-H."/>
        </authorList>
    </citation>
    <scope>NUCLEOTIDE SEQUENCE</scope>
    <source>
        <strain evidence="3">PT3</strain>
    </source>
</reference>
<keyword evidence="4" id="KW-1185">Reference proteome</keyword>
<dbReference type="GO" id="GO:0016788">
    <property type="term" value="F:hydrolase activity, acting on ester bonds"/>
    <property type="evidence" value="ECO:0007669"/>
    <property type="project" value="InterPro"/>
</dbReference>
<organism evidence="3 4">
    <name type="scientific">Purpureocillium takamizusanense</name>
    <dbReference type="NCBI Taxonomy" id="2060973"/>
    <lineage>
        <taxon>Eukaryota</taxon>
        <taxon>Fungi</taxon>
        <taxon>Dikarya</taxon>
        <taxon>Ascomycota</taxon>
        <taxon>Pezizomycotina</taxon>
        <taxon>Sordariomycetes</taxon>
        <taxon>Hypocreomycetidae</taxon>
        <taxon>Hypocreales</taxon>
        <taxon>Ophiocordycipitaceae</taxon>
        <taxon>Purpureocillium</taxon>
    </lineage>
</organism>
<dbReference type="RefSeq" id="XP_047843160.1">
    <property type="nucleotide sequence ID" value="XM_047987176.1"/>
</dbReference>
<dbReference type="EMBL" id="CP086358">
    <property type="protein sequence ID" value="UNI19679.1"/>
    <property type="molecule type" value="Genomic_DNA"/>
</dbReference>
<evidence type="ECO:0000256" key="1">
    <source>
        <dbReference type="SAM" id="SignalP"/>
    </source>
</evidence>
<dbReference type="OrthoDB" id="21678at2759"/>
<proteinExistence type="predicted"/>
<protein>
    <submittedName>
        <fullName evidence="3">SAGA complex subunit Sgf73</fullName>
    </submittedName>
</protein>
<dbReference type="GeneID" id="72067800"/>
<dbReference type="PANTHER" id="PTHR37981">
    <property type="entry name" value="LIPASE 2"/>
    <property type="match status" value="1"/>
</dbReference>
<feature type="domain" description="SGNH hydrolase-type esterase" evidence="2">
    <location>
        <begin position="72"/>
        <end position="303"/>
    </location>
</feature>
<gene>
    <name evidence="3" type="primary">sgf73_1</name>
    <name evidence="3" type="ORF">JDV02_005851</name>
</gene>
<accession>A0A9Q8QJ02</accession>
<keyword evidence="1" id="KW-0732">Signal</keyword>
<dbReference type="InterPro" id="IPR037460">
    <property type="entry name" value="SEST-like"/>
</dbReference>
<dbReference type="KEGG" id="ptkz:JDV02_005851"/>
<feature type="chain" id="PRO_5040455408" evidence="1">
    <location>
        <begin position="25"/>
        <end position="439"/>
    </location>
</feature>
<dbReference type="InterPro" id="IPR013830">
    <property type="entry name" value="SGNH_hydro"/>
</dbReference>
<dbReference type="PANTHER" id="PTHR37981:SF1">
    <property type="entry name" value="SGNH HYDROLASE-TYPE ESTERASE DOMAIN-CONTAINING PROTEIN"/>
    <property type="match status" value="1"/>
</dbReference>
<evidence type="ECO:0000313" key="3">
    <source>
        <dbReference type="EMBL" id="UNI19679.1"/>
    </source>
</evidence>
<dbReference type="Proteomes" id="UP000829364">
    <property type="component" value="Chromosome 5"/>
</dbReference>
<dbReference type="InterPro" id="IPR036514">
    <property type="entry name" value="SGNH_hydro_sf"/>
</dbReference>
<dbReference type="GO" id="GO:0006629">
    <property type="term" value="P:lipid metabolic process"/>
    <property type="evidence" value="ECO:0007669"/>
    <property type="project" value="TreeGrafter"/>
</dbReference>
<name>A0A9Q8QJ02_9HYPO</name>
<evidence type="ECO:0000259" key="2">
    <source>
        <dbReference type="Pfam" id="PF13472"/>
    </source>
</evidence>
<dbReference type="SUPFAM" id="SSF52266">
    <property type="entry name" value="SGNH hydrolase"/>
    <property type="match status" value="1"/>
</dbReference>
<evidence type="ECO:0000313" key="4">
    <source>
        <dbReference type="Proteomes" id="UP000829364"/>
    </source>
</evidence>
<dbReference type="AlphaFoldDB" id="A0A9Q8QJ02"/>
<dbReference type="Pfam" id="PF13472">
    <property type="entry name" value="Lipase_GDSL_2"/>
    <property type="match status" value="1"/>
</dbReference>
<sequence length="439" mass="49489">MRLLHTLTLSSLAAAALLRPPDHAARFWHWLYDPHEQHVFPTHPQVKTIESSGHREIASPHRPSHPVAGFVAFGDSYSAGIGTGLNGTEDECRRGLHAYPRLIQADLNTTTRAHDVPPPALQFLSCTGSTIQDMLSGAPHSQIDAFNTSLPADFALLSIGGNDLGFFDIMNSCIFRFYSFYSGTCDEALRRSEDALAGPEFEHGLRLAIMEILDRVKWERNPWFSIFVTGYARFFNADTDECDESSFGVWWRGPKLKRDLRRRMNRMVLRVNDKIRRSVDAINAGFTKPRVTFVDYDDAFEGHRFCERNITEPDYGRNDTWFFLVGGQDNSAANRSTASTTASTQAILLASSSPLLDPELCLEPAQASGDWGELALCMMARAAKRDPTLRSRQGEAVTDNSMWYVPTYYGKTFHPRTLGHVAIRDRIYRLWEESEVRST</sequence>
<dbReference type="CDD" id="cd01823">
    <property type="entry name" value="SEST_like"/>
    <property type="match status" value="1"/>
</dbReference>
<dbReference type="Gene3D" id="3.40.50.1110">
    <property type="entry name" value="SGNH hydrolase"/>
    <property type="match status" value="1"/>
</dbReference>